<dbReference type="AlphaFoldDB" id="A0A7W7QLZ2"/>
<evidence type="ECO:0000313" key="1">
    <source>
        <dbReference type="EMBL" id="MBB4915977.1"/>
    </source>
</evidence>
<comment type="caution">
    <text evidence="1">The sequence shown here is derived from an EMBL/GenBank/DDBJ whole genome shotgun (WGS) entry which is preliminary data.</text>
</comment>
<evidence type="ECO:0008006" key="3">
    <source>
        <dbReference type="Google" id="ProtNLM"/>
    </source>
</evidence>
<accession>A0A7W7QLZ2</accession>
<keyword evidence="2" id="KW-1185">Reference proteome</keyword>
<proteinExistence type="predicted"/>
<dbReference type="Proteomes" id="UP000552644">
    <property type="component" value="Unassembled WGS sequence"/>
</dbReference>
<reference evidence="1 2" key="1">
    <citation type="submission" date="2020-08" db="EMBL/GenBank/DDBJ databases">
        <title>Genomic Encyclopedia of Type Strains, Phase III (KMG-III): the genomes of soil and plant-associated and newly described type strains.</title>
        <authorList>
            <person name="Whitman W."/>
        </authorList>
    </citation>
    <scope>NUCLEOTIDE SEQUENCE [LARGE SCALE GENOMIC DNA]</scope>
    <source>
        <strain evidence="1 2">CECT 8840</strain>
    </source>
</reference>
<sequence>MNSISRSPEWAGRRWVAALALVGTLSACTGGEPEAVGGSRTCPVTEVADRPERPSAPLLAWLDTQGEKDSAGWYGTGDLWTFPEATRYASPQDEGGLRIKMPWWRGRDEKLTLRLVSLRTGESVEGSVPGGYHAPGFQPTGMLLPYAGCWQITGTLGTTRLRLVVDVKPFRDPGTATPAG</sequence>
<protein>
    <recommendedName>
        <fullName evidence="3">Lipoprotein</fullName>
    </recommendedName>
</protein>
<evidence type="ECO:0000313" key="2">
    <source>
        <dbReference type="Proteomes" id="UP000552644"/>
    </source>
</evidence>
<organism evidence="1 2">
    <name type="scientific">Streptosporangium saharense</name>
    <dbReference type="NCBI Taxonomy" id="1706840"/>
    <lineage>
        <taxon>Bacteria</taxon>
        <taxon>Bacillati</taxon>
        <taxon>Actinomycetota</taxon>
        <taxon>Actinomycetes</taxon>
        <taxon>Streptosporangiales</taxon>
        <taxon>Streptosporangiaceae</taxon>
        <taxon>Streptosporangium</taxon>
    </lineage>
</organism>
<dbReference type="PROSITE" id="PS51257">
    <property type="entry name" value="PROKAR_LIPOPROTEIN"/>
    <property type="match status" value="1"/>
</dbReference>
<gene>
    <name evidence="1" type="ORF">FHS44_003062</name>
</gene>
<dbReference type="EMBL" id="JACHJP010000002">
    <property type="protein sequence ID" value="MBB4915977.1"/>
    <property type="molecule type" value="Genomic_DNA"/>
</dbReference>
<name>A0A7W7QLZ2_9ACTN</name>
<dbReference type="RefSeq" id="WP_184714754.1">
    <property type="nucleotide sequence ID" value="NZ_JACHJP010000002.1"/>
</dbReference>